<dbReference type="InterPro" id="IPR012910">
    <property type="entry name" value="Plug_dom"/>
</dbReference>
<organism evidence="2">
    <name type="scientific">mine drainage metagenome</name>
    <dbReference type="NCBI Taxonomy" id="410659"/>
    <lineage>
        <taxon>unclassified sequences</taxon>
        <taxon>metagenomes</taxon>
        <taxon>ecological metagenomes</taxon>
    </lineage>
</organism>
<dbReference type="Gene3D" id="2.170.130.10">
    <property type="entry name" value="TonB-dependent receptor, plug domain"/>
    <property type="match status" value="1"/>
</dbReference>
<name>T1CEG4_9ZZZZ</name>
<dbReference type="PANTHER" id="PTHR40980:SF3">
    <property type="entry name" value="TONB-DEPENDENT RECEPTOR-LIKE BETA-BARREL DOMAIN-CONTAINING PROTEIN"/>
    <property type="match status" value="1"/>
</dbReference>
<dbReference type="PANTHER" id="PTHR40980">
    <property type="entry name" value="PLUG DOMAIN-CONTAINING PROTEIN"/>
    <property type="match status" value="1"/>
</dbReference>
<dbReference type="PROSITE" id="PS52016">
    <property type="entry name" value="TONB_DEPENDENT_REC_3"/>
    <property type="match status" value="1"/>
</dbReference>
<evidence type="ECO:0000313" key="2">
    <source>
        <dbReference type="EMBL" id="EQD80922.1"/>
    </source>
</evidence>
<accession>T1CEG4</accession>
<protein>
    <submittedName>
        <fullName evidence="2">TonB-dependent receptor</fullName>
    </submittedName>
</protein>
<dbReference type="EMBL" id="AUZX01000286">
    <property type="protein sequence ID" value="EQD80922.1"/>
    <property type="molecule type" value="Genomic_DNA"/>
</dbReference>
<proteinExistence type="predicted"/>
<feature type="non-terminal residue" evidence="2">
    <location>
        <position position="120"/>
    </location>
</feature>
<reference evidence="2" key="1">
    <citation type="submission" date="2013-08" db="EMBL/GenBank/DDBJ databases">
        <authorList>
            <person name="Mendez C."/>
            <person name="Richter M."/>
            <person name="Ferrer M."/>
            <person name="Sanchez J."/>
        </authorList>
    </citation>
    <scope>NUCLEOTIDE SEQUENCE</scope>
</reference>
<evidence type="ECO:0000259" key="1">
    <source>
        <dbReference type="Pfam" id="PF07715"/>
    </source>
</evidence>
<reference evidence="2" key="2">
    <citation type="journal article" date="2014" name="ISME J.">
        <title>Microbial stratification in low pH oxic and suboxic macroscopic growths along an acid mine drainage.</title>
        <authorList>
            <person name="Mendez-Garcia C."/>
            <person name="Mesa V."/>
            <person name="Sprenger R.R."/>
            <person name="Richter M."/>
            <person name="Diez M.S."/>
            <person name="Solano J."/>
            <person name="Bargiela R."/>
            <person name="Golyshina O.V."/>
            <person name="Manteca A."/>
            <person name="Ramos J.L."/>
            <person name="Gallego J.R."/>
            <person name="Llorente I."/>
            <person name="Martins Dos Santos V.A."/>
            <person name="Jensen O.N."/>
            <person name="Pelaez A.I."/>
            <person name="Sanchez J."/>
            <person name="Ferrer M."/>
        </authorList>
    </citation>
    <scope>NUCLEOTIDE SEQUENCE</scope>
</reference>
<dbReference type="InterPro" id="IPR039426">
    <property type="entry name" value="TonB-dep_rcpt-like"/>
</dbReference>
<dbReference type="SUPFAM" id="SSF56935">
    <property type="entry name" value="Porins"/>
    <property type="match status" value="1"/>
</dbReference>
<comment type="caution">
    <text evidence="2">The sequence shown here is derived from an EMBL/GenBank/DDBJ whole genome shotgun (WGS) entry which is preliminary data.</text>
</comment>
<keyword evidence="2" id="KW-0675">Receptor</keyword>
<sequence length="120" mass="13027">MPGVTIDRVLGATQRVSIDGMDPSLNLSFLDGHPVAQALWLYGDQPNRGFNYSLLPPEILGNLEIYKSPEARLPSGSIGGTIIMHTLEPLNLPANTLRASVGYNYNDMVSQGKPDVSLIY</sequence>
<dbReference type="InterPro" id="IPR037066">
    <property type="entry name" value="Plug_dom_sf"/>
</dbReference>
<dbReference type="AlphaFoldDB" id="T1CEG4"/>
<dbReference type="Pfam" id="PF07715">
    <property type="entry name" value="Plug"/>
    <property type="match status" value="1"/>
</dbReference>
<gene>
    <name evidence="2" type="ORF">B1A_00373</name>
</gene>
<feature type="domain" description="TonB-dependent receptor plug" evidence="1">
    <location>
        <begin position="1"/>
        <end position="81"/>
    </location>
</feature>